<evidence type="ECO:0000256" key="3">
    <source>
        <dbReference type="ARBA" id="ARBA00023002"/>
    </source>
</evidence>
<dbReference type="PROSITE" id="PS00061">
    <property type="entry name" value="ADH_SHORT"/>
    <property type="match status" value="1"/>
</dbReference>
<comment type="similarity">
    <text evidence="1 4">Belongs to the short-chain dehydrogenases/reductases (SDR) family.</text>
</comment>
<evidence type="ECO:0000256" key="1">
    <source>
        <dbReference type="ARBA" id="ARBA00006484"/>
    </source>
</evidence>
<dbReference type="Proteomes" id="UP000033710">
    <property type="component" value="Unassembled WGS sequence"/>
</dbReference>
<gene>
    <name evidence="5" type="ORF">SPSK_02669</name>
</gene>
<dbReference type="PANTHER" id="PTHR44229">
    <property type="entry name" value="15-HYDROXYPROSTAGLANDIN DEHYDROGENASE [NAD(+)]"/>
    <property type="match status" value="1"/>
</dbReference>
<comment type="caution">
    <text evidence="5">The sequence shown here is derived from an EMBL/GenBank/DDBJ whole genome shotgun (WGS) entry which is preliminary data.</text>
</comment>
<name>A0A0F2MAH1_SPOSC</name>
<dbReference type="EMBL" id="AXCR01000006">
    <property type="protein sequence ID" value="KJR86693.1"/>
    <property type="molecule type" value="Genomic_DNA"/>
</dbReference>
<dbReference type="InterPro" id="IPR020904">
    <property type="entry name" value="Sc_DH/Rdtase_CS"/>
</dbReference>
<dbReference type="KEGG" id="ssck:SPSK_02669"/>
<dbReference type="PRINTS" id="PR00081">
    <property type="entry name" value="GDHRDH"/>
</dbReference>
<dbReference type="OrthoDB" id="5371740at2759"/>
<keyword evidence="2" id="KW-0521">NADP</keyword>
<dbReference type="GO" id="GO:0005737">
    <property type="term" value="C:cytoplasm"/>
    <property type="evidence" value="ECO:0007669"/>
    <property type="project" value="TreeGrafter"/>
</dbReference>
<evidence type="ECO:0000313" key="5">
    <source>
        <dbReference type="EMBL" id="KJR86693.1"/>
    </source>
</evidence>
<keyword evidence="3" id="KW-0560">Oxidoreductase</keyword>
<reference evidence="5 6" key="2">
    <citation type="journal article" date="2015" name="Eukaryot. Cell">
        <title>Asexual propagation of a virulent clone complex in a human and feline outbreak of sporotrichosis.</title>
        <authorList>
            <person name="Teixeira Mde M."/>
            <person name="Rodrigues A.M."/>
            <person name="Tsui C.K."/>
            <person name="de Almeida L.G."/>
            <person name="Van Diepeningen A.D."/>
            <person name="van den Ende B.G."/>
            <person name="Fernandes G.F."/>
            <person name="Kano R."/>
            <person name="Hamelin R.C."/>
            <person name="Lopes-Bezerra L.M."/>
            <person name="Vasconcelos A.T."/>
            <person name="de Hoog S."/>
            <person name="de Camargo Z.P."/>
            <person name="Felipe M.S."/>
        </authorList>
    </citation>
    <scope>NUCLEOTIDE SEQUENCE [LARGE SCALE GENOMIC DNA]</scope>
    <source>
        <strain evidence="5 6">1099-18</strain>
    </source>
</reference>
<dbReference type="GO" id="GO:0016491">
    <property type="term" value="F:oxidoreductase activity"/>
    <property type="evidence" value="ECO:0007669"/>
    <property type="project" value="UniProtKB-KW"/>
</dbReference>
<dbReference type="Gene3D" id="3.40.50.720">
    <property type="entry name" value="NAD(P)-binding Rossmann-like Domain"/>
    <property type="match status" value="1"/>
</dbReference>
<dbReference type="GeneID" id="27664814"/>
<evidence type="ECO:0000256" key="4">
    <source>
        <dbReference type="RuleBase" id="RU000363"/>
    </source>
</evidence>
<dbReference type="RefSeq" id="XP_016589369.1">
    <property type="nucleotide sequence ID" value="XM_016729537.1"/>
</dbReference>
<organism evidence="5 6">
    <name type="scientific">Sporothrix schenckii 1099-18</name>
    <dbReference type="NCBI Taxonomy" id="1397361"/>
    <lineage>
        <taxon>Eukaryota</taxon>
        <taxon>Fungi</taxon>
        <taxon>Dikarya</taxon>
        <taxon>Ascomycota</taxon>
        <taxon>Pezizomycotina</taxon>
        <taxon>Sordariomycetes</taxon>
        <taxon>Sordariomycetidae</taxon>
        <taxon>Ophiostomatales</taxon>
        <taxon>Ophiostomataceae</taxon>
        <taxon>Sporothrix</taxon>
    </lineage>
</organism>
<dbReference type="Pfam" id="PF00106">
    <property type="entry name" value="adh_short"/>
    <property type="match status" value="1"/>
</dbReference>
<dbReference type="VEuPathDB" id="FungiDB:SPSK_02669"/>
<reference evidence="5 6" key="1">
    <citation type="journal article" date="2014" name="BMC Genomics">
        <title>Comparative genomics of the major fungal agents of human and animal Sporotrichosis: Sporothrix schenckii and Sporothrix brasiliensis.</title>
        <authorList>
            <person name="Teixeira M.M."/>
            <person name="de Almeida L.G."/>
            <person name="Kubitschek-Barreira P."/>
            <person name="Alves F.L."/>
            <person name="Kioshima E.S."/>
            <person name="Abadio A.K."/>
            <person name="Fernandes L."/>
            <person name="Derengowski L.S."/>
            <person name="Ferreira K.S."/>
            <person name="Souza R.C."/>
            <person name="Ruiz J.C."/>
            <person name="de Andrade N.C."/>
            <person name="Paes H.C."/>
            <person name="Nicola A.M."/>
            <person name="Albuquerque P."/>
            <person name="Gerber A.L."/>
            <person name="Martins V.P."/>
            <person name="Peconick L.D."/>
            <person name="Neto A.V."/>
            <person name="Chaucanez C.B."/>
            <person name="Silva P.A."/>
            <person name="Cunha O.L."/>
            <person name="de Oliveira F.F."/>
            <person name="dos Santos T.C."/>
            <person name="Barros A.L."/>
            <person name="Soares M.A."/>
            <person name="de Oliveira L.M."/>
            <person name="Marini M.M."/>
            <person name="Villalobos-Duno H."/>
            <person name="Cunha M.M."/>
            <person name="de Hoog S."/>
            <person name="da Silveira J.F."/>
            <person name="Henrissat B."/>
            <person name="Nino-Vega G.A."/>
            <person name="Cisalpino P.S."/>
            <person name="Mora-Montes H.M."/>
            <person name="Almeida S.R."/>
            <person name="Stajich J.E."/>
            <person name="Lopes-Bezerra L.M."/>
            <person name="Vasconcelos A.T."/>
            <person name="Felipe M.S."/>
        </authorList>
    </citation>
    <scope>NUCLEOTIDE SEQUENCE [LARGE SCALE GENOMIC DNA]</scope>
    <source>
        <strain evidence="5 6">1099-18</strain>
    </source>
</reference>
<accession>A0A0F2MAH1</accession>
<proteinExistence type="inferred from homology"/>
<evidence type="ECO:0000256" key="2">
    <source>
        <dbReference type="ARBA" id="ARBA00022857"/>
    </source>
</evidence>
<protein>
    <submittedName>
        <fullName evidence="5">15-hydroxyprostaglandin dehydrogenase (NAD(+))</fullName>
    </submittedName>
</protein>
<dbReference type="PRINTS" id="PR00080">
    <property type="entry name" value="SDRFAMILY"/>
</dbReference>
<dbReference type="InterPro" id="IPR002347">
    <property type="entry name" value="SDR_fam"/>
</dbReference>
<dbReference type="SUPFAM" id="SSF51735">
    <property type="entry name" value="NAD(P)-binding Rossmann-fold domains"/>
    <property type="match status" value="1"/>
</dbReference>
<dbReference type="InterPro" id="IPR036291">
    <property type="entry name" value="NAD(P)-bd_dom_sf"/>
</dbReference>
<sequence>MVESKVGIVTGAACLNGVLTYTSQSGMGRALATYFAAQGWRLALWDVNAKVGEELAAELGPDTFFVQCDVSSYESQASAYLQVWKKWGRIDALLANAGIVERSSLFIFKHRGNKVEEVPPAPNLACTDIDYKGVLYGVQLAIHYMRHNPDKPGGKIVVTASNAGIHPHPSYPEYNGAKAAVVQFVRGAAEVLKIKENILINCVCPGIVRTNIIPPEMVAAVSAESLTPLDTITQAYAGCLADGDTRSGVILECSGTQISDIDYSRLTFKNGVPSVRSITVWDPLFKQIHGEASELPSAIP</sequence>
<evidence type="ECO:0000313" key="6">
    <source>
        <dbReference type="Proteomes" id="UP000033710"/>
    </source>
</evidence>
<dbReference type="PANTHER" id="PTHR44229:SF4">
    <property type="entry name" value="15-HYDROXYPROSTAGLANDIN DEHYDROGENASE [NAD(+)]"/>
    <property type="match status" value="1"/>
</dbReference>
<dbReference type="AlphaFoldDB" id="A0A0F2MAH1"/>